<sequence>MERYELSLKDKRDWESAIETAVEEGREKGIQEGREKGLKEVARNLKRTGLDIALIVQATGLTPEEVEKL</sequence>
<gene>
    <name evidence="1" type="ORF">AVDCRST_MAG56-2107</name>
</gene>
<accession>A0A6J4ILK3</accession>
<proteinExistence type="predicted"/>
<dbReference type="AlphaFoldDB" id="A0A6J4ILK3"/>
<evidence type="ECO:0000313" key="1">
    <source>
        <dbReference type="EMBL" id="CAA9253622.1"/>
    </source>
</evidence>
<name>A0A6J4ILK3_9SPHI</name>
<evidence type="ECO:0008006" key="2">
    <source>
        <dbReference type="Google" id="ProtNLM"/>
    </source>
</evidence>
<organism evidence="1">
    <name type="scientific">uncultured Cytophagales bacterium</name>
    <dbReference type="NCBI Taxonomy" id="158755"/>
    <lineage>
        <taxon>Bacteria</taxon>
        <taxon>Pseudomonadati</taxon>
        <taxon>Bacteroidota</taxon>
        <taxon>Sphingobacteriia</taxon>
        <taxon>Sphingobacteriales</taxon>
        <taxon>environmental samples</taxon>
    </lineage>
</organism>
<protein>
    <recommendedName>
        <fullName evidence="2">Transposase</fullName>
    </recommendedName>
</protein>
<reference evidence="1" key="1">
    <citation type="submission" date="2020-02" db="EMBL/GenBank/DDBJ databases">
        <authorList>
            <person name="Meier V. D."/>
        </authorList>
    </citation>
    <scope>NUCLEOTIDE SEQUENCE</scope>
    <source>
        <strain evidence="1">AVDCRST_MAG56</strain>
    </source>
</reference>
<dbReference type="EMBL" id="CADCTQ010000190">
    <property type="protein sequence ID" value="CAA9253622.1"/>
    <property type="molecule type" value="Genomic_DNA"/>
</dbReference>